<evidence type="ECO:0000313" key="2">
    <source>
        <dbReference type="EMBL" id="MBO0351212.1"/>
    </source>
</evidence>
<evidence type="ECO:0000313" key="3">
    <source>
        <dbReference type="Proteomes" id="UP000664844"/>
    </source>
</evidence>
<dbReference type="RefSeq" id="WP_207089660.1">
    <property type="nucleotide sequence ID" value="NZ_JAFLQW010000514.1"/>
</dbReference>
<organism evidence="2 3">
    <name type="scientific">Phormidium pseudopriestleyi FRX01</name>
    <dbReference type="NCBI Taxonomy" id="1759528"/>
    <lineage>
        <taxon>Bacteria</taxon>
        <taxon>Bacillati</taxon>
        <taxon>Cyanobacteriota</taxon>
        <taxon>Cyanophyceae</taxon>
        <taxon>Oscillatoriophycideae</taxon>
        <taxon>Oscillatoriales</taxon>
        <taxon>Oscillatoriaceae</taxon>
        <taxon>Phormidium</taxon>
    </lineage>
</organism>
<protein>
    <submittedName>
        <fullName evidence="2">Uncharacterized protein</fullName>
    </submittedName>
</protein>
<keyword evidence="3" id="KW-1185">Reference proteome</keyword>
<keyword evidence="1" id="KW-1133">Transmembrane helix</keyword>
<reference evidence="2 3" key="1">
    <citation type="submission" date="2021-03" db="EMBL/GenBank/DDBJ databases">
        <title>Metabolic Capacity of the Antarctic Cyanobacterium Phormidium pseudopriestleyi that Sustains Oxygenic Photosynthesis in the Presence of Hydrogen Sulfide.</title>
        <authorList>
            <person name="Lumian J.E."/>
            <person name="Jungblut A.D."/>
            <person name="Dillon M.L."/>
            <person name="Hawes I."/>
            <person name="Doran P.T."/>
            <person name="Mackey T.J."/>
            <person name="Dick G.J."/>
            <person name="Grettenberger C.L."/>
            <person name="Sumner D.Y."/>
        </authorList>
    </citation>
    <scope>NUCLEOTIDE SEQUENCE [LARGE SCALE GENOMIC DNA]</scope>
    <source>
        <strain evidence="2 3">FRX01</strain>
    </source>
</reference>
<keyword evidence="1" id="KW-0472">Membrane</keyword>
<comment type="caution">
    <text evidence="2">The sequence shown here is derived from an EMBL/GenBank/DDBJ whole genome shotgun (WGS) entry which is preliminary data.</text>
</comment>
<proteinExistence type="predicted"/>
<feature type="transmembrane region" description="Helical" evidence="1">
    <location>
        <begin position="459"/>
        <end position="477"/>
    </location>
</feature>
<keyword evidence="1" id="KW-0812">Transmembrane</keyword>
<accession>A0ABS3FWI6</accession>
<gene>
    <name evidence="2" type="ORF">J0895_19465</name>
</gene>
<feature type="transmembrane region" description="Helical" evidence="1">
    <location>
        <begin position="6"/>
        <end position="24"/>
    </location>
</feature>
<sequence length="504" mass="56588">MNIPFILDLAIGLIFVYLILSLLASEIQELVTTLLQWRAEHLKKSIEVLMGGAQESEESRKARILANQLYANPLIKDLNQEAKGALAQGFRKISSGLFKIYQKMTHTENVFGENEGGPSYIRPDFFAVTLMDTLGVDKISHALSIARVEKFKQEQLKEIVGLSKTASLSEVNTGVFKKELRVCGQNFNEMVTKYAQEEITLAMFVELMEERFGLFVENSRLAFAAEGEGETPEFLLERISAIGKRIYGEAGKKVLLKNLKPEPREIIASLPRYREVYLEIQEVFEDKNSPAYQGIESAFKELEKVIDLLPESLKESLGVLAKRAQQKNEGAQDTLNTFQQQIEIWFDRSMERSSGVYKRNARGIAIIIGFLVAAIANADTIYIVSSLSKDPVLRATVTQNAQSIVNAQPIRDPRELEGVKAELRQSLQDISLPIGWSEVTIKEQRIQNLQWRVPFVKQLAGWLLSGLAISMGSSFWFDLMGKIVNVRNAGKGSYPTDDNSSRSL</sequence>
<name>A0ABS3FWI6_9CYAN</name>
<dbReference type="EMBL" id="JAFLQW010000514">
    <property type="protein sequence ID" value="MBO0351212.1"/>
    <property type="molecule type" value="Genomic_DNA"/>
</dbReference>
<evidence type="ECO:0000256" key="1">
    <source>
        <dbReference type="SAM" id="Phobius"/>
    </source>
</evidence>
<feature type="transmembrane region" description="Helical" evidence="1">
    <location>
        <begin position="363"/>
        <end position="384"/>
    </location>
</feature>
<dbReference type="Proteomes" id="UP000664844">
    <property type="component" value="Unassembled WGS sequence"/>
</dbReference>